<dbReference type="CDD" id="cd22653">
    <property type="entry name" value="ClyA_HblB-like"/>
    <property type="match status" value="1"/>
</dbReference>
<dbReference type="AlphaFoldDB" id="A0A9X0MIV5"/>
<evidence type="ECO:0000313" key="3">
    <source>
        <dbReference type="Proteomes" id="UP000075476"/>
    </source>
</evidence>
<keyword evidence="1" id="KW-0732">Signal</keyword>
<proteinExistence type="predicted"/>
<dbReference type="Proteomes" id="UP000075476">
    <property type="component" value="Unassembled WGS sequence"/>
</dbReference>
<dbReference type="Gene3D" id="1.20.1170.10">
    <property type="match status" value="1"/>
</dbReference>
<reference evidence="2 3" key="1">
    <citation type="submission" date="2015-12" db="EMBL/GenBank/DDBJ databases">
        <title>Bacillus cereus Group isolate.</title>
        <authorList>
            <person name="Kovac J."/>
        </authorList>
    </citation>
    <scope>NUCLEOTIDE SEQUENCE [LARGE SCALE GENOMIC DNA]</scope>
    <source>
        <strain evidence="2 3">FSL K6-0073</strain>
    </source>
</reference>
<organism evidence="2 3">
    <name type="scientific">Bacillus cereus</name>
    <dbReference type="NCBI Taxonomy" id="1396"/>
    <lineage>
        <taxon>Bacteria</taxon>
        <taxon>Bacillati</taxon>
        <taxon>Bacillota</taxon>
        <taxon>Bacilli</taxon>
        <taxon>Bacillales</taxon>
        <taxon>Bacillaceae</taxon>
        <taxon>Bacillus</taxon>
        <taxon>Bacillus cereus group</taxon>
    </lineage>
</organism>
<dbReference type="PANTHER" id="PTHR38443">
    <property type="match status" value="1"/>
</dbReference>
<feature type="chain" id="PRO_5040909931" evidence="1">
    <location>
        <begin position="20"/>
        <end position="371"/>
    </location>
</feature>
<dbReference type="SUPFAM" id="SSF58100">
    <property type="entry name" value="Bacterial hemolysins"/>
    <property type="match status" value="1"/>
</dbReference>
<dbReference type="PANTHER" id="PTHR38443:SF2">
    <property type="entry name" value="NON-HEMOLYTIC ENTEROTOXIN LYTIC COMPONENT L1"/>
    <property type="match status" value="1"/>
</dbReference>
<accession>A0A9X0MIV5</accession>
<name>A0A9X0MIV5_BACCE</name>
<protein>
    <submittedName>
        <fullName evidence="2">Hemolysin</fullName>
    </submittedName>
</protein>
<comment type="caution">
    <text evidence="2">The sequence shown here is derived from an EMBL/GenBank/DDBJ whole genome shotgun (WGS) entry which is preliminary data.</text>
</comment>
<evidence type="ECO:0000313" key="2">
    <source>
        <dbReference type="EMBL" id="KXY50039.1"/>
    </source>
</evidence>
<evidence type="ECO:0000256" key="1">
    <source>
        <dbReference type="SAM" id="SignalP"/>
    </source>
</evidence>
<gene>
    <name evidence="2" type="ORF">AT268_25320</name>
</gene>
<dbReference type="EMBL" id="LOMO01000008">
    <property type="protein sequence ID" value="KXY50039.1"/>
    <property type="molecule type" value="Genomic_DNA"/>
</dbReference>
<dbReference type="InterPro" id="IPR008414">
    <property type="entry name" value="HBL"/>
</dbReference>
<dbReference type="RefSeq" id="WP_061662907.1">
    <property type="nucleotide sequence ID" value="NZ_LOMO01000008.1"/>
</dbReference>
<sequence>MPYKLLAVSTLLTITTANVVSPVTTFASEIEQTNNEDTALSANEVRMKETLQKAGLFAKSMNAYSYMLIKNPDVNFEGITINGYVDLPGRIVQDQKNARAHAVTWDTKVKKQLLDTLNGIVEYDTTFDNYYETMIEAINTGDGETLKEGITDLRGEIQQNQKYAQQLIEELTKLRDSIGHDVRAFGSNKELLQSILKNQGADVDADQKRLEEVLGSVNYYKQLESDGFNVMKGAILGLPIIGGIIVGVARDNLGKLEPLLAELRQTVDYKVTLNRVVGVAYSNINEMHKALDDAINALTYMSTQWHDLDSQYSGVLGHIENAAQKADQNKFKFLKPNLNAAKDSWKTLRTDAVTLKEGIKELKVETVTPQK</sequence>
<feature type="signal peptide" evidence="1">
    <location>
        <begin position="1"/>
        <end position="19"/>
    </location>
</feature>
<dbReference type="GO" id="GO:0016020">
    <property type="term" value="C:membrane"/>
    <property type="evidence" value="ECO:0007669"/>
    <property type="project" value="InterPro"/>
</dbReference>
<dbReference type="Pfam" id="PF05791">
    <property type="entry name" value="Bacillus_HBL"/>
    <property type="match status" value="1"/>
</dbReference>
<dbReference type="InterPro" id="IPR052785">
    <property type="entry name" value="Enterotoxin_cmpnt"/>
</dbReference>